<accession>A0A484BPJ1</accession>
<dbReference type="InterPro" id="IPR036291">
    <property type="entry name" value="NAD(P)-bd_dom_sf"/>
</dbReference>
<evidence type="ECO:0000259" key="13">
    <source>
        <dbReference type="Pfam" id="PF02866"/>
    </source>
</evidence>
<dbReference type="Pfam" id="PF00056">
    <property type="entry name" value="Ldh_1_N"/>
    <property type="match status" value="1"/>
</dbReference>
<dbReference type="PROSITE" id="PS00068">
    <property type="entry name" value="MDH"/>
    <property type="match status" value="1"/>
</dbReference>
<dbReference type="EC" id="1.1.1.37" evidence="11"/>
<dbReference type="Gene3D" id="3.40.50.720">
    <property type="entry name" value="NAD(P)-binding Rossmann-like Domain"/>
    <property type="match status" value="1"/>
</dbReference>
<evidence type="ECO:0000256" key="10">
    <source>
        <dbReference type="RuleBase" id="RU003369"/>
    </source>
</evidence>
<evidence type="ECO:0000256" key="9">
    <source>
        <dbReference type="PIRSR" id="PIRSR000102-3"/>
    </source>
</evidence>
<dbReference type="PANTHER" id="PTHR11540:SF16">
    <property type="entry name" value="MALATE DEHYDROGENASE, MITOCHONDRIAL"/>
    <property type="match status" value="1"/>
</dbReference>
<evidence type="ECO:0000259" key="12">
    <source>
        <dbReference type="Pfam" id="PF00056"/>
    </source>
</evidence>
<dbReference type="GO" id="GO:0005739">
    <property type="term" value="C:mitochondrion"/>
    <property type="evidence" value="ECO:0007669"/>
    <property type="project" value="TreeGrafter"/>
</dbReference>
<feature type="binding site" evidence="9">
    <location>
        <begin position="147"/>
        <end position="149"/>
    </location>
    <ligand>
        <name>NAD(+)</name>
        <dbReference type="ChEBI" id="CHEBI:57540"/>
    </ligand>
</feature>
<feature type="binding site" evidence="9">
    <location>
        <begin position="38"/>
        <end position="44"/>
    </location>
    <ligand>
        <name>NAD(+)</name>
        <dbReference type="ChEBI" id="CHEBI:57540"/>
    </ligand>
</feature>
<feature type="binding site" evidence="8">
    <location>
        <position position="111"/>
    </location>
    <ligand>
        <name>substrate</name>
    </ligand>
</feature>
<dbReference type="EMBL" id="LSRL02000014">
    <property type="protein sequence ID" value="TDG50594.1"/>
    <property type="molecule type" value="Genomic_DNA"/>
</dbReference>
<protein>
    <recommendedName>
        <fullName evidence="11">Malate dehydrogenase</fullName>
        <ecNumber evidence="11">1.1.1.37</ecNumber>
    </recommendedName>
</protein>
<dbReference type="Gene3D" id="3.90.110.10">
    <property type="entry name" value="Lactate dehydrogenase/glycoside hydrolase, family 4, C-terminal"/>
    <property type="match status" value="1"/>
</dbReference>
<evidence type="ECO:0000256" key="8">
    <source>
        <dbReference type="PIRSR" id="PIRSR000102-2"/>
    </source>
</evidence>
<proteinExistence type="inferred from homology"/>
<dbReference type="PANTHER" id="PTHR11540">
    <property type="entry name" value="MALATE AND LACTATE DEHYDROGENASE"/>
    <property type="match status" value="1"/>
</dbReference>
<feature type="binding site" evidence="9">
    <location>
        <position position="124"/>
    </location>
    <ligand>
        <name>NAD(+)</name>
        <dbReference type="ChEBI" id="CHEBI:57540"/>
    </ligand>
</feature>
<dbReference type="InterPro" id="IPR001236">
    <property type="entry name" value="Lactate/malate_DH_N"/>
</dbReference>
<dbReference type="InterPro" id="IPR001252">
    <property type="entry name" value="Malate_DH_AS"/>
</dbReference>
<name>A0A484BPJ1_DRONA</name>
<dbReference type="GO" id="GO:0030060">
    <property type="term" value="F:L-malate dehydrogenase (NAD+) activity"/>
    <property type="evidence" value="ECO:0007669"/>
    <property type="project" value="UniProtKB-EC"/>
</dbReference>
<evidence type="ECO:0000313" key="14">
    <source>
        <dbReference type="EMBL" id="TDG50594.1"/>
    </source>
</evidence>
<dbReference type="CDD" id="cd01337">
    <property type="entry name" value="MDH_glyoxysomal_mitochondrial"/>
    <property type="match status" value="1"/>
</dbReference>
<feature type="active site" description="Proton acceptor" evidence="7">
    <location>
        <position position="207"/>
    </location>
</feature>
<comment type="caution">
    <text evidence="14">The sequence shown here is derived from an EMBL/GenBank/DDBJ whole genome shotgun (WGS) entry which is preliminary data.</text>
</comment>
<dbReference type="Pfam" id="PF02866">
    <property type="entry name" value="Ldh_1_C"/>
    <property type="match status" value="1"/>
</dbReference>
<comment type="similarity">
    <text evidence="1">Belongs to the LDH/MDH superfamily. MDH type 1 family.</text>
</comment>
<dbReference type="GO" id="GO:0006099">
    <property type="term" value="P:tricarboxylic acid cycle"/>
    <property type="evidence" value="ECO:0007669"/>
    <property type="project" value="UniProtKB-KW"/>
</dbReference>
<keyword evidence="4 10" id="KW-0560">Oxidoreductase</keyword>
<dbReference type="PIRSF" id="PIRSF000102">
    <property type="entry name" value="Lac_mal_DH"/>
    <property type="match status" value="1"/>
</dbReference>
<keyword evidence="5 9" id="KW-0520">NAD</keyword>
<organism evidence="14 15">
    <name type="scientific">Drosophila navojoa</name>
    <name type="common">Fruit fly</name>
    <dbReference type="NCBI Taxonomy" id="7232"/>
    <lineage>
        <taxon>Eukaryota</taxon>
        <taxon>Metazoa</taxon>
        <taxon>Ecdysozoa</taxon>
        <taxon>Arthropoda</taxon>
        <taxon>Hexapoda</taxon>
        <taxon>Insecta</taxon>
        <taxon>Pterygota</taxon>
        <taxon>Neoptera</taxon>
        <taxon>Endopterygota</taxon>
        <taxon>Diptera</taxon>
        <taxon>Brachycera</taxon>
        <taxon>Muscomorpha</taxon>
        <taxon>Ephydroidea</taxon>
        <taxon>Drosophilidae</taxon>
        <taxon>Drosophila</taxon>
    </lineage>
</organism>
<comment type="catalytic activity">
    <reaction evidence="6 11">
        <text>(S)-malate + NAD(+) = oxaloacetate + NADH + H(+)</text>
        <dbReference type="Rhea" id="RHEA:21432"/>
        <dbReference type="ChEBI" id="CHEBI:15378"/>
        <dbReference type="ChEBI" id="CHEBI:15589"/>
        <dbReference type="ChEBI" id="CHEBI:16452"/>
        <dbReference type="ChEBI" id="CHEBI:57540"/>
        <dbReference type="ChEBI" id="CHEBI:57945"/>
        <dbReference type="EC" id="1.1.1.37"/>
    </reaction>
</comment>
<dbReference type="InterPro" id="IPR022383">
    <property type="entry name" value="Lactate/malate_DH_C"/>
</dbReference>
<feature type="domain" description="Lactate/malate dehydrogenase C-terminal" evidence="13">
    <location>
        <begin position="177"/>
        <end position="339"/>
    </location>
</feature>
<evidence type="ECO:0000256" key="5">
    <source>
        <dbReference type="ARBA" id="ARBA00023027"/>
    </source>
</evidence>
<evidence type="ECO:0000256" key="4">
    <source>
        <dbReference type="ARBA" id="ARBA00023002"/>
    </source>
</evidence>
<feature type="binding site" evidence="8">
    <location>
        <position position="183"/>
    </location>
    <ligand>
        <name>substrate</name>
    </ligand>
</feature>
<dbReference type="FunFam" id="3.40.50.720:FF:000013">
    <property type="entry name" value="Malate dehydrogenase"/>
    <property type="match status" value="1"/>
</dbReference>
<feature type="binding site" evidence="9">
    <location>
        <position position="64"/>
    </location>
    <ligand>
        <name>NAD(+)</name>
        <dbReference type="ChEBI" id="CHEBI:57540"/>
    </ligand>
</feature>
<comment type="subunit">
    <text evidence="2">Homodimer.</text>
</comment>
<evidence type="ECO:0000256" key="3">
    <source>
        <dbReference type="ARBA" id="ARBA00022532"/>
    </source>
</evidence>
<evidence type="ECO:0000256" key="1">
    <source>
        <dbReference type="ARBA" id="ARBA00008824"/>
    </source>
</evidence>
<evidence type="ECO:0000256" key="2">
    <source>
        <dbReference type="ARBA" id="ARBA00011738"/>
    </source>
</evidence>
<keyword evidence="15" id="KW-1185">Reference proteome</keyword>
<dbReference type="STRING" id="7232.A0A484BPJ1"/>
<feature type="domain" description="Lactate/malate dehydrogenase N-terminal" evidence="12">
    <location>
        <begin position="32"/>
        <end position="175"/>
    </location>
</feature>
<dbReference type="InterPro" id="IPR010097">
    <property type="entry name" value="Malate_DH_type1"/>
</dbReference>
<dbReference type="NCBIfam" id="TIGR01772">
    <property type="entry name" value="MDH_euk_gproteo"/>
    <property type="match status" value="1"/>
</dbReference>
<dbReference type="SUPFAM" id="SSF51735">
    <property type="entry name" value="NAD(P)-binding Rossmann-fold domains"/>
    <property type="match status" value="1"/>
</dbReference>
<feature type="binding site" evidence="8">
    <location>
        <position position="117"/>
    </location>
    <ligand>
        <name>substrate</name>
    </ligand>
</feature>
<reference evidence="14 15" key="1">
    <citation type="journal article" date="2019" name="J. Hered.">
        <title>An Improved Genome Assembly for Drosophila navojoa, the Basal Species in the mojavensis Cluster.</title>
        <authorList>
            <person name="Vanderlinde T."/>
            <person name="Dupim E.G."/>
            <person name="Nazario-Yepiz N.O."/>
            <person name="Carvalho A.B."/>
        </authorList>
    </citation>
    <scope>NUCLEOTIDE SEQUENCE [LARGE SCALE GENOMIC DNA]</scope>
    <source>
        <strain evidence="14">Navoj_Jal97</strain>
        <tissue evidence="14">Whole organism</tissue>
    </source>
</reference>
<sequence length="343" mass="36684">MFSLKLMRHVSAVSPLSQLKWNLWNCGIRRGVKVAVIGAAGGIGQPLSLMLKLNPLVTELSLYDKVDTKGIAADLSHICTSSTVRSYFGKKQLIGALECASIVVVPAGMPRKPGMDRSELLDANASVASIVAKAVSNACPTALLAFITNPVNTIVPIVAEVLKQEDAYDPKRLFGVTTLDVVRAKTFIAELLGIDPQAVSIPVIGGHAGKTILPLLSQCDPKLELDSAEKAKLVSRIQDAGTEVVKAKAGKGSATLSMAYAAAHFVNSLLRAINHEENIIECAYVQSDLSEAEFFASPVLLGPEGIEKNLDLPEMDEEEEQRLEDMIGQLNKEIEDGVKLVAC</sequence>
<dbReference type="OrthoDB" id="4069699at2759"/>
<feature type="binding site" evidence="8">
    <location>
        <position position="149"/>
    </location>
    <ligand>
        <name>substrate</name>
    </ligand>
</feature>
<evidence type="ECO:0000256" key="11">
    <source>
        <dbReference type="RuleBase" id="RU003405"/>
    </source>
</evidence>
<evidence type="ECO:0000313" key="15">
    <source>
        <dbReference type="Proteomes" id="UP000295192"/>
    </source>
</evidence>
<dbReference type="GO" id="GO:0006108">
    <property type="term" value="P:malate metabolic process"/>
    <property type="evidence" value="ECO:0007669"/>
    <property type="project" value="InterPro"/>
</dbReference>
<feature type="binding site" evidence="9">
    <location>
        <position position="258"/>
    </location>
    <ligand>
        <name>NAD(+)</name>
        <dbReference type="ChEBI" id="CHEBI:57540"/>
    </ligand>
</feature>
<dbReference type="AlphaFoldDB" id="A0A484BPJ1"/>
<dbReference type="InterPro" id="IPR001557">
    <property type="entry name" value="L-lactate/malate_DH"/>
</dbReference>
<gene>
    <name evidence="14" type="ORF">AWZ03_002898</name>
</gene>
<evidence type="ECO:0000256" key="6">
    <source>
        <dbReference type="ARBA" id="ARBA00048313"/>
    </source>
</evidence>
<dbReference type="InterPro" id="IPR015955">
    <property type="entry name" value="Lactate_DH/Glyco_Ohase_4_C"/>
</dbReference>
<evidence type="ECO:0000256" key="7">
    <source>
        <dbReference type="PIRSR" id="PIRSR000102-1"/>
    </source>
</evidence>
<dbReference type="OMA" id="CIVECAY"/>
<keyword evidence="3 11" id="KW-0816">Tricarboxylic acid cycle</keyword>
<dbReference type="SUPFAM" id="SSF56327">
    <property type="entry name" value="LDH C-terminal domain-like"/>
    <property type="match status" value="1"/>
</dbReference>
<dbReference type="Proteomes" id="UP000295192">
    <property type="component" value="Unassembled WGS sequence"/>
</dbReference>
<dbReference type="FunFam" id="3.90.110.10:FF:000001">
    <property type="entry name" value="Malate dehydrogenase"/>
    <property type="match status" value="1"/>
</dbReference>